<evidence type="ECO:0000256" key="3">
    <source>
        <dbReference type="ARBA" id="ARBA00022692"/>
    </source>
</evidence>
<dbReference type="GO" id="GO:0004252">
    <property type="term" value="F:serine-type endopeptidase activity"/>
    <property type="evidence" value="ECO:0007669"/>
    <property type="project" value="InterPro"/>
</dbReference>
<organism evidence="9 10">
    <name type="scientific">Acanthosepion pharaonis</name>
    <name type="common">Pharaoh cuttlefish</name>
    <name type="synonym">Sepia pharaonis</name>
    <dbReference type="NCBI Taxonomy" id="158019"/>
    <lineage>
        <taxon>Eukaryota</taxon>
        <taxon>Metazoa</taxon>
        <taxon>Spiralia</taxon>
        <taxon>Lophotrochozoa</taxon>
        <taxon>Mollusca</taxon>
        <taxon>Cephalopoda</taxon>
        <taxon>Coleoidea</taxon>
        <taxon>Decapodiformes</taxon>
        <taxon>Sepiida</taxon>
        <taxon>Sepiina</taxon>
        <taxon>Sepiidae</taxon>
        <taxon>Acanthosepion</taxon>
    </lineage>
</organism>
<evidence type="ECO:0000313" key="9">
    <source>
        <dbReference type="EMBL" id="CAE1329880.1"/>
    </source>
</evidence>
<dbReference type="AlphaFoldDB" id="A0A812ERZ7"/>
<proteinExistence type="inferred from homology"/>
<comment type="subcellular location">
    <subcellularLocation>
        <location evidence="1">Endoplasmic reticulum membrane</location>
        <topology evidence="1">Multi-pass membrane protein</topology>
    </subcellularLocation>
</comment>
<dbReference type="Pfam" id="PF01694">
    <property type="entry name" value="Rhomboid"/>
    <property type="match status" value="1"/>
</dbReference>
<accession>A0A812ERZ7</accession>
<name>A0A812ERZ7_ACAPH</name>
<keyword evidence="5 7" id="KW-1133">Transmembrane helix</keyword>
<dbReference type="InterPro" id="IPR051512">
    <property type="entry name" value="Inactive_Rhomboid"/>
</dbReference>
<comment type="caution">
    <text evidence="9">The sequence shown here is derived from an EMBL/GenBank/DDBJ whole genome shotgun (WGS) entry which is preliminary data.</text>
</comment>
<keyword evidence="6 7" id="KW-0472">Membrane</keyword>
<comment type="similarity">
    <text evidence="2">Belongs to the peptidase S54 family.</text>
</comment>
<dbReference type="OrthoDB" id="2146116at2759"/>
<dbReference type="InterPro" id="IPR035952">
    <property type="entry name" value="Rhomboid-like_sf"/>
</dbReference>
<dbReference type="SUPFAM" id="SSF144091">
    <property type="entry name" value="Rhomboid-like"/>
    <property type="match status" value="1"/>
</dbReference>
<feature type="transmembrane region" description="Helical" evidence="7">
    <location>
        <begin position="599"/>
        <end position="618"/>
    </location>
</feature>
<dbReference type="InterPro" id="IPR022764">
    <property type="entry name" value="Peptidase_S54_rhomboid_dom"/>
</dbReference>
<dbReference type="GO" id="GO:0042058">
    <property type="term" value="P:regulation of epidermal growth factor receptor signaling pathway"/>
    <property type="evidence" value="ECO:0007669"/>
    <property type="project" value="TreeGrafter"/>
</dbReference>
<feature type="transmembrane region" description="Helical" evidence="7">
    <location>
        <begin position="560"/>
        <end position="587"/>
    </location>
</feature>
<dbReference type="PANTHER" id="PTHR45965">
    <property type="entry name" value="INACTIVE RHOMBOID PROTEIN"/>
    <property type="match status" value="1"/>
</dbReference>
<protein>
    <recommendedName>
        <fullName evidence="8">Peptidase S54 rhomboid domain-containing protein</fullName>
    </recommendedName>
</protein>
<dbReference type="Proteomes" id="UP000597762">
    <property type="component" value="Unassembled WGS sequence"/>
</dbReference>
<keyword evidence="4" id="KW-0256">Endoplasmic reticulum</keyword>
<evidence type="ECO:0000256" key="5">
    <source>
        <dbReference type="ARBA" id="ARBA00022989"/>
    </source>
</evidence>
<evidence type="ECO:0000256" key="2">
    <source>
        <dbReference type="ARBA" id="ARBA00009045"/>
    </source>
</evidence>
<reference evidence="9" key="1">
    <citation type="submission" date="2021-01" db="EMBL/GenBank/DDBJ databases">
        <authorList>
            <person name="Li R."/>
            <person name="Bekaert M."/>
        </authorList>
    </citation>
    <scope>NUCLEOTIDE SEQUENCE</scope>
    <source>
        <strain evidence="9">Farmed</strain>
    </source>
</reference>
<dbReference type="GO" id="GO:0005789">
    <property type="term" value="C:endoplasmic reticulum membrane"/>
    <property type="evidence" value="ECO:0007669"/>
    <property type="project" value="UniProtKB-SubCell"/>
</dbReference>
<evidence type="ECO:0000256" key="7">
    <source>
        <dbReference type="SAM" id="Phobius"/>
    </source>
</evidence>
<feature type="domain" description="Peptidase S54 rhomboid" evidence="8">
    <location>
        <begin position="558"/>
        <end position="671"/>
    </location>
</feature>
<gene>
    <name evidence="9" type="ORF">SPHA_79255</name>
</gene>
<evidence type="ECO:0000259" key="8">
    <source>
        <dbReference type="Pfam" id="PF01694"/>
    </source>
</evidence>
<dbReference type="EMBL" id="CAHIKZ030005563">
    <property type="protein sequence ID" value="CAE1329880.1"/>
    <property type="molecule type" value="Genomic_DNA"/>
</dbReference>
<evidence type="ECO:0000256" key="6">
    <source>
        <dbReference type="ARBA" id="ARBA00023136"/>
    </source>
</evidence>
<dbReference type="Gene3D" id="1.20.1540.10">
    <property type="entry name" value="Rhomboid-like"/>
    <property type="match status" value="1"/>
</dbReference>
<dbReference type="GO" id="GO:0050708">
    <property type="term" value="P:regulation of protein secretion"/>
    <property type="evidence" value="ECO:0007669"/>
    <property type="project" value="TreeGrafter"/>
</dbReference>
<dbReference type="PANTHER" id="PTHR45965:SF3">
    <property type="entry name" value="INACTIVE RHOMBOID PROTEIN 1"/>
    <property type="match status" value="1"/>
</dbReference>
<sequence>MKRARLNFFFHAKIMDRQISCPEPIIKSETLKPEIHPQMSVVEGTKADRMQKIGKYVKSSIADFFGVGEQSEKNQELWNNRRLRYCSSIGKIKDEHLPRMGDLDEPDFVRTQQIVDPYRVTAGHRTPQSSTSTCYRTVRGVPVRKIRKDSVLKMTLRGFSMLTAARKPARFSQAACQSRSYAPASFYGDDEVSIGTLQAPPTEDTSSLVDDVFFDEPPVIDTVKTLDKIPEEDSSDGLPLTERLPVKDYYQQPTTSLPSEDLDTVDAGVGLSKIRNSVMNKVLEKRGKRQLGMGLIGRIMHRSIRSDRLTSDVKQQINEFDDHRPYFTYWVTFVQIVVFLVSISVYGPAPFGFFESEYAEAILMPNLAIEFKRHREIANMWFGPRQADLIHLGAKYSPCMRRDGNLMKAMRKDRILEEGSACCVRNDGSGCAQMTENSRPGPNGETAGTVCGLDPRYCHKPASQAPFEWSQDITEWLICEEPNKLNQSKASLIDRHMTCDVVARPCCHGIQGECFVTTRQHCDFVHGYYHEEAYLCSQVDCLSQICGMIPFYYKEKPDQFYRLFTALFLHGGLIHLIVTVIFQGFVMRDVEKLAGCIRIAVIYFGSGIAGNLASAIFLPYQVEAGPAGSQFGILACPLVEVLQNWQMLKNPCRSVLKFVVVFFISFLNSLCSCPPSSFLLFIFFSFHCYCFHLL</sequence>
<evidence type="ECO:0000256" key="1">
    <source>
        <dbReference type="ARBA" id="ARBA00004477"/>
    </source>
</evidence>
<evidence type="ECO:0000313" key="10">
    <source>
        <dbReference type="Proteomes" id="UP000597762"/>
    </source>
</evidence>
<evidence type="ECO:0000256" key="4">
    <source>
        <dbReference type="ARBA" id="ARBA00022824"/>
    </source>
</evidence>
<keyword evidence="3 7" id="KW-0812">Transmembrane</keyword>
<keyword evidence="10" id="KW-1185">Reference proteome</keyword>